<dbReference type="GO" id="GO:0005524">
    <property type="term" value="F:ATP binding"/>
    <property type="evidence" value="ECO:0007669"/>
    <property type="project" value="UniProtKB-KW"/>
</dbReference>
<dbReference type="PRINTS" id="PR00471">
    <property type="entry name" value="ACETATEKNASE"/>
</dbReference>
<evidence type="ECO:0000256" key="6">
    <source>
        <dbReference type="ARBA" id="ARBA00022777"/>
    </source>
</evidence>
<comment type="subcellular location">
    <subcellularLocation>
        <location evidence="9">Cytoplasm</location>
    </subcellularLocation>
</comment>
<gene>
    <name evidence="9" type="primary">ackA</name>
    <name evidence="12" type="ORF">AA23TX_06799</name>
</gene>
<keyword evidence="2 9" id="KW-0963">Cytoplasm</keyword>
<accession>A0A6I8LZC5</accession>
<evidence type="ECO:0000256" key="11">
    <source>
        <dbReference type="SAM" id="MobiDB-lite"/>
    </source>
</evidence>
<comment type="cofactor">
    <cofactor evidence="9">
        <name>Mg(2+)</name>
        <dbReference type="ChEBI" id="CHEBI:18420"/>
    </cofactor>
    <cofactor evidence="9">
        <name>Mn(2+)</name>
        <dbReference type="ChEBI" id="CHEBI:29035"/>
    </cofactor>
    <text evidence="9">Mg(2+). Can also accept Mn(2+).</text>
</comment>
<feature type="binding site" evidence="9">
    <location>
        <begin position="247"/>
        <end position="249"/>
    </location>
    <ligand>
        <name>ATP</name>
        <dbReference type="ChEBI" id="CHEBI:30616"/>
    </ligand>
</feature>
<evidence type="ECO:0000256" key="7">
    <source>
        <dbReference type="ARBA" id="ARBA00022840"/>
    </source>
</evidence>
<keyword evidence="3 9" id="KW-0808">Transferase</keyword>
<keyword evidence="13" id="KW-1185">Reference proteome</keyword>
<evidence type="ECO:0000256" key="8">
    <source>
        <dbReference type="ARBA" id="ARBA00022842"/>
    </source>
</evidence>
<comment type="catalytic activity">
    <reaction evidence="9">
        <text>acetate + ATP = acetyl phosphate + ADP</text>
        <dbReference type="Rhea" id="RHEA:11352"/>
        <dbReference type="ChEBI" id="CHEBI:22191"/>
        <dbReference type="ChEBI" id="CHEBI:30089"/>
        <dbReference type="ChEBI" id="CHEBI:30616"/>
        <dbReference type="ChEBI" id="CHEBI:456216"/>
        <dbReference type="EC" id="2.7.2.1"/>
    </reaction>
</comment>
<comment type="function">
    <text evidence="9">Catalyzes the formation of acetyl phosphate from acetate and ATP. Can also catalyze the reverse reaction.</text>
</comment>
<reference evidence="12 13" key="1">
    <citation type="submission" date="2019-09" db="EMBL/GenBank/DDBJ databases">
        <authorList>
            <person name="Leyn A S."/>
        </authorList>
    </citation>
    <scope>NUCLEOTIDE SEQUENCE [LARGE SCALE GENOMIC DNA]</scope>
    <source>
        <strain evidence="12">AA231_1</strain>
    </source>
</reference>
<dbReference type="PIRSF" id="PIRSF000722">
    <property type="entry name" value="Acetate_prop_kin"/>
    <property type="match status" value="1"/>
</dbReference>
<comment type="pathway">
    <text evidence="9">Metabolic intermediate biosynthesis; acetyl-CoA biosynthesis; acetyl-CoA from acetate: step 1/2.</text>
</comment>
<evidence type="ECO:0000313" key="12">
    <source>
        <dbReference type="EMBL" id="VVJ21782.1"/>
    </source>
</evidence>
<organism evidence="12 13">
    <name type="scientific">Amycolatopsis camponoti</name>
    <dbReference type="NCBI Taxonomy" id="2606593"/>
    <lineage>
        <taxon>Bacteria</taxon>
        <taxon>Bacillati</taxon>
        <taxon>Actinomycetota</taxon>
        <taxon>Actinomycetes</taxon>
        <taxon>Pseudonocardiales</taxon>
        <taxon>Pseudonocardiaceae</taxon>
        <taxon>Amycolatopsis</taxon>
    </lineage>
</organism>
<keyword evidence="7 9" id="KW-0067">ATP-binding</keyword>
<dbReference type="UniPathway" id="UPA00340">
    <property type="reaction ID" value="UER00458"/>
</dbReference>
<dbReference type="GO" id="GO:0006085">
    <property type="term" value="P:acetyl-CoA biosynthetic process"/>
    <property type="evidence" value="ECO:0007669"/>
    <property type="project" value="UniProtKB-UniRule"/>
</dbReference>
<protein>
    <recommendedName>
        <fullName evidence="9">Acetate kinase</fullName>
        <ecNumber evidence="9">2.7.2.1</ecNumber>
    </recommendedName>
    <alternativeName>
        <fullName evidence="9">Acetokinase</fullName>
    </alternativeName>
</protein>
<dbReference type="EMBL" id="CABVGP010000002">
    <property type="protein sequence ID" value="VVJ21782.1"/>
    <property type="molecule type" value="Genomic_DNA"/>
</dbReference>
<evidence type="ECO:0000256" key="5">
    <source>
        <dbReference type="ARBA" id="ARBA00022741"/>
    </source>
</evidence>
<name>A0A6I8LZC5_9PSEU</name>
<dbReference type="InterPro" id="IPR043129">
    <property type="entry name" value="ATPase_NBD"/>
</dbReference>
<proteinExistence type="inferred from homology"/>
<keyword evidence="8 9" id="KW-0460">Magnesium</keyword>
<dbReference type="GO" id="GO:0000287">
    <property type="term" value="F:magnesium ion binding"/>
    <property type="evidence" value="ECO:0007669"/>
    <property type="project" value="UniProtKB-UniRule"/>
</dbReference>
<dbReference type="GO" id="GO:0006083">
    <property type="term" value="P:acetate metabolic process"/>
    <property type="evidence" value="ECO:0007669"/>
    <property type="project" value="TreeGrafter"/>
</dbReference>
<evidence type="ECO:0000256" key="2">
    <source>
        <dbReference type="ARBA" id="ARBA00022490"/>
    </source>
</evidence>
<evidence type="ECO:0000256" key="4">
    <source>
        <dbReference type="ARBA" id="ARBA00022723"/>
    </source>
</evidence>
<dbReference type="Proteomes" id="UP000399805">
    <property type="component" value="Unassembled WGS sequence"/>
</dbReference>
<dbReference type="PROSITE" id="PS01076">
    <property type="entry name" value="ACETATE_KINASE_2"/>
    <property type="match status" value="1"/>
</dbReference>
<evidence type="ECO:0000256" key="3">
    <source>
        <dbReference type="ARBA" id="ARBA00022679"/>
    </source>
</evidence>
<keyword evidence="5 9" id="KW-0547">Nucleotide-binding</keyword>
<dbReference type="Pfam" id="PF00871">
    <property type="entry name" value="Acetate_kinase"/>
    <property type="match status" value="1"/>
</dbReference>
<evidence type="ECO:0000256" key="9">
    <source>
        <dbReference type="HAMAP-Rule" id="MF_00020"/>
    </source>
</evidence>
<comment type="similarity">
    <text evidence="1 9 10">Belongs to the acetokinase family.</text>
</comment>
<dbReference type="GO" id="GO:0005829">
    <property type="term" value="C:cytosol"/>
    <property type="evidence" value="ECO:0007669"/>
    <property type="project" value="TreeGrafter"/>
</dbReference>
<feature type="active site" description="Proton donor/acceptor" evidence="9">
    <location>
        <position position="112"/>
    </location>
</feature>
<dbReference type="Gene3D" id="3.30.420.40">
    <property type="match status" value="2"/>
</dbReference>
<feature type="binding site" evidence="9">
    <location>
        <position position="57"/>
    </location>
    <ligand>
        <name>substrate</name>
    </ligand>
</feature>
<dbReference type="AlphaFoldDB" id="A0A6I8LZC5"/>
<evidence type="ECO:0000256" key="10">
    <source>
        <dbReference type="RuleBase" id="RU003835"/>
    </source>
</evidence>
<keyword evidence="4 9" id="KW-0479">Metal-binding</keyword>
<dbReference type="RefSeq" id="WP_155546653.1">
    <property type="nucleotide sequence ID" value="NZ_CABVGP010000002.1"/>
</dbReference>
<dbReference type="InterPro" id="IPR023865">
    <property type="entry name" value="Aliphatic_acid_kinase_CS"/>
</dbReference>
<feature type="site" description="Transition state stabilizer" evidence="9">
    <location>
        <position position="144"/>
    </location>
</feature>
<dbReference type="GO" id="GO:0008776">
    <property type="term" value="F:acetate kinase activity"/>
    <property type="evidence" value="ECO:0007669"/>
    <property type="project" value="UniProtKB-UniRule"/>
</dbReference>
<feature type="site" description="Transition state stabilizer" evidence="9">
    <location>
        <position position="205"/>
    </location>
</feature>
<dbReference type="HAMAP" id="MF_00020">
    <property type="entry name" value="Acetate_kinase"/>
    <property type="match status" value="1"/>
</dbReference>
<dbReference type="PANTHER" id="PTHR21060:SF21">
    <property type="entry name" value="ACETATE KINASE"/>
    <property type="match status" value="1"/>
</dbReference>
<feature type="region of interest" description="Disordered" evidence="11">
    <location>
        <begin position="350"/>
        <end position="384"/>
    </location>
</feature>
<comment type="caution">
    <text evidence="9">Lacks conserved residue(s) required for the propagation of feature annotation.</text>
</comment>
<dbReference type="InterPro" id="IPR004372">
    <property type="entry name" value="Ac/propionate_kinase"/>
</dbReference>
<feature type="binding site" evidence="9">
    <location>
        <begin position="172"/>
        <end position="176"/>
    </location>
    <ligand>
        <name>ATP</name>
        <dbReference type="ChEBI" id="CHEBI:30616"/>
    </ligand>
</feature>
<evidence type="ECO:0000256" key="1">
    <source>
        <dbReference type="ARBA" id="ARBA00008748"/>
    </source>
</evidence>
<keyword evidence="6 9" id="KW-0418">Kinase</keyword>
<dbReference type="EC" id="2.7.2.1" evidence="9"/>
<comment type="subunit">
    <text evidence="9">Homodimer.</text>
</comment>
<evidence type="ECO:0000313" key="13">
    <source>
        <dbReference type="Proteomes" id="UP000399805"/>
    </source>
</evidence>
<sequence>MRVLTVNPGSSSVKLSVVEDGREVDRATVAAASAARARQPLADLVVRRHPIDAAGVRFVHGGLSTDPVPLDHAETARLTALTPLAPLHQPLSLELAELVAEVVPGPVYACFDTAFHARMPESAAHYALPRSWVREHELRRYGFHGLSCASALRRTAELLDREPAGLRLVCCHIGAGVSVTAVRDGHGVDTSMGFTPLEGAVMATRSGSVDPGLLLYLLRSGVTDAAGLDDALDRGSGLAGMTGTGGDVRDVLAARDRGDPDARTAIEVYLHRLRREIGAMVASLDRLDALVFTGGVAEHQPALLAELCERLGSSGCGPIPGAWPLTATGRSAGRTGPCGCWSCPRGRAWRSPGRRPWRWPPGPRVPVDPAIGDERPQRARRARP</sequence>
<dbReference type="SUPFAM" id="SSF53067">
    <property type="entry name" value="Actin-like ATPase domain"/>
    <property type="match status" value="2"/>
</dbReference>
<dbReference type="PROSITE" id="PS01075">
    <property type="entry name" value="ACETATE_KINASE_1"/>
    <property type="match status" value="1"/>
</dbReference>
<dbReference type="InterPro" id="IPR000890">
    <property type="entry name" value="Aliphatic_acid_kin_short-chain"/>
</dbReference>
<dbReference type="PANTHER" id="PTHR21060">
    <property type="entry name" value="ACETATE KINASE"/>
    <property type="match status" value="1"/>
</dbReference>